<dbReference type="GeneID" id="85374330"/>
<keyword evidence="2" id="KW-1185">Reference proteome</keyword>
<evidence type="ECO:0000313" key="1">
    <source>
        <dbReference type="EMBL" id="KAK1542770.1"/>
    </source>
</evidence>
<evidence type="ECO:0000313" key="2">
    <source>
        <dbReference type="Proteomes" id="UP001241169"/>
    </source>
</evidence>
<dbReference type="EMBL" id="MOPA01000004">
    <property type="protein sequence ID" value="KAK1542770.1"/>
    <property type="molecule type" value="Genomic_DNA"/>
</dbReference>
<reference evidence="1 2" key="1">
    <citation type="submission" date="2016-10" db="EMBL/GenBank/DDBJ databases">
        <title>The genome sequence of Colletotrichum fioriniae PJ7.</title>
        <authorList>
            <person name="Baroncelli R."/>
        </authorList>
    </citation>
    <scope>NUCLEOTIDE SEQUENCE [LARGE SCALE GENOMIC DNA]</scope>
    <source>
        <strain evidence="1 2">IMI 384185</strain>
    </source>
</reference>
<proteinExistence type="predicted"/>
<accession>A0ABQ9STF1</accession>
<protein>
    <submittedName>
        <fullName evidence="1">Uncharacterized protein</fullName>
    </submittedName>
</protein>
<name>A0ABQ9STF1_9PEZI</name>
<comment type="caution">
    <text evidence="1">The sequence shown here is derived from an EMBL/GenBank/DDBJ whole genome shotgun (WGS) entry which is preliminary data.</text>
</comment>
<gene>
    <name evidence="1" type="ORF">CPAR01_06157</name>
</gene>
<organism evidence="1 2">
    <name type="scientific">Colletotrichum paranaense</name>
    <dbReference type="NCBI Taxonomy" id="1914294"/>
    <lineage>
        <taxon>Eukaryota</taxon>
        <taxon>Fungi</taxon>
        <taxon>Dikarya</taxon>
        <taxon>Ascomycota</taxon>
        <taxon>Pezizomycotina</taxon>
        <taxon>Sordariomycetes</taxon>
        <taxon>Hypocreomycetidae</taxon>
        <taxon>Glomerellales</taxon>
        <taxon>Glomerellaceae</taxon>
        <taxon>Colletotrichum</taxon>
        <taxon>Colletotrichum acutatum species complex</taxon>
    </lineage>
</organism>
<dbReference type="Proteomes" id="UP001241169">
    <property type="component" value="Unassembled WGS sequence"/>
</dbReference>
<sequence length="128" mass="14505">MLAIQAWNLHPHTTPLNYLRPRPLPPLPLSLARKRENITPEPLAPHPFPCAEYRRRLAIFALVRRFPVPQGQCAAPHPPMNGDVPHLTSHPPITYEVPSEHMLSFYIEPGMALQPSHSNRTFRISVSS</sequence>
<dbReference type="RefSeq" id="XP_060351897.1">
    <property type="nucleotide sequence ID" value="XM_060490431.1"/>
</dbReference>